<accession>A0AA89B2H1</accession>
<feature type="region of interest" description="Disordered" evidence="1">
    <location>
        <begin position="57"/>
        <end position="91"/>
    </location>
</feature>
<evidence type="ECO:0000313" key="2">
    <source>
        <dbReference type="EMBL" id="KAK3022622.1"/>
    </source>
</evidence>
<sequence length="131" mass="14315">MSPHRQRKPINPTFRLQPEHRFTSRRFASGSRVGSRARSNLSGDLAVLDLESTLPPSLGSAGSCDLSGLERLDGRGGVQRGRDSGTLSSTYPTRLRSLVGSCKVQGSRIWKQFDGFRSMCPLDGFVMETGD</sequence>
<name>A0AA89B2H1_9ASTE</name>
<comment type="caution">
    <text evidence="2">The sequence shown here is derived from an EMBL/GenBank/DDBJ whole genome shotgun (WGS) entry which is preliminary data.</text>
</comment>
<organism evidence="2 3">
    <name type="scientific">Escallonia herrerae</name>
    <dbReference type="NCBI Taxonomy" id="1293975"/>
    <lineage>
        <taxon>Eukaryota</taxon>
        <taxon>Viridiplantae</taxon>
        <taxon>Streptophyta</taxon>
        <taxon>Embryophyta</taxon>
        <taxon>Tracheophyta</taxon>
        <taxon>Spermatophyta</taxon>
        <taxon>Magnoliopsida</taxon>
        <taxon>eudicotyledons</taxon>
        <taxon>Gunneridae</taxon>
        <taxon>Pentapetalae</taxon>
        <taxon>asterids</taxon>
        <taxon>campanulids</taxon>
        <taxon>Escalloniales</taxon>
        <taxon>Escalloniaceae</taxon>
        <taxon>Escallonia</taxon>
    </lineage>
</organism>
<gene>
    <name evidence="2" type="ORF">RJ639_045773</name>
</gene>
<protein>
    <submittedName>
        <fullName evidence="2">Uncharacterized protein</fullName>
    </submittedName>
</protein>
<feature type="compositionally biased region" description="Low complexity" evidence="1">
    <location>
        <begin position="25"/>
        <end position="38"/>
    </location>
</feature>
<evidence type="ECO:0000256" key="1">
    <source>
        <dbReference type="SAM" id="MobiDB-lite"/>
    </source>
</evidence>
<reference evidence="2" key="1">
    <citation type="submission" date="2022-12" db="EMBL/GenBank/DDBJ databases">
        <title>Draft genome assemblies for two species of Escallonia (Escalloniales).</title>
        <authorList>
            <person name="Chanderbali A."/>
            <person name="Dervinis C."/>
            <person name="Anghel I."/>
            <person name="Soltis D."/>
            <person name="Soltis P."/>
            <person name="Zapata F."/>
        </authorList>
    </citation>
    <scope>NUCLEOTIDE SEQUENCE</scope>
    <source>
        <strain evidence="2">UCBG64.0493</strain>
        <tissue evidence="2">Leaf</tissue>
    </source>
</reference>
<dbReference type="EMBL" id="JAVXUP010000702">
    <property type="protein sequence ID" value="KAK3022622.1"/>
    <property type="molecule type" value="Genomic_DNA"/>
</dbReference>
<feature type="region of interest" description="Disordered" evidence="1">
    <location>
        <begin position="1"/>
        <end position="38"/>
    </location>
</feature>
<keyword evidence="3" id="KW-1185">Reference proteome</keyword>
<dbReference type="Proteomes" id="UP001188597">
    <property type="component" value="Unassembled WGS sequence"/>
</dbReference>
<proteinExistence type="predicted"/>
<dbReference type="AlphaFoldDB" id="A0AA89B2H1"/>
<evidence type="ECO:0000313" key="3">
    <source>
        <dbReference type="Proteomes" id="UP001188597"/>
    </source>
</evidence>